<dbReference type="Pfam" id="PF01547">
    <property type="entry name" value="SBP_bac_1"/>
    <property type="match status" value="1"/>
</dbReference>
<accession>A0A849Y319</accession>
<reference evidence="3 4" key="1">
    <citation type="submission" date="2020-04" db="EMBL/GenBank/DDBJ databases">
        <authorList>
            <person name="Pieper L."/>
        </authorList>
    </citation>
    <scope>NUCLEOTIDE SEQUENCE [LARGE SCALE GENOMIC DNA]</scope>
    <source>
        <strain evidence="3 4">F22</strain>
    </source>
</reference>
<comment type="similarity">
    <text evidence="1">Belongs to the bacterial solute-binding protein 1 family.</text>
</comment>
<comment type="caution">
    <text evidence="3">The sequence shown here is derived from an EMBL/GenBank/DDBJ whole genome shotgun (WGS) entry which is preliminary data.</text>
</comment>
<evidence type="ECO:0000256" key="1">
    <source>
        <dbReference type="ARBA" id="ARBA00008520"/>
    </source>
</evidence>
<dbReference type="EMBL" id="JABWDC010000060">
    <property type="protein sequence ID" value="NUN87466.1"/>
    <property type="molecule type" value="Genomic_DNA"/>
</dbReference>
<sequence length="274" mass="29994">KQVFADNNLDVPTTWDEFIDVCDTLKNKEITPIAFGNSDKWYTMWYVGQFNANFVNKDVRTADYNPSSGTFTDEGYVKAVQTFLDLNDAGYLGKNVNSKDYYQVREEFAAGKQAMILDATSQFSFYTGAMGEDGYGYFKIPIPDGATGDEASTIVTGGSENYAISAETKHPDEAVKFLKFLTKKAQAEKQTKETGLPNAIIGGITEDNSDAVIAAAYKTSEDYNAIAEWLDQCVDGNVSNTYMASLQEALDGKSAEDVMADVQKAAKEVADANK</sequence>
<dbReference type="Gene3D" id="3.40.190.10">
    <property type="entry name" value="Periplasmic binding protein-like II"/>
    <property type="match status" value="2"/>
</dbReference>
<dbReference type="AlphaFoldDB" id="A0A849Y319"/>
<gene>
    <name evidence="3" type="ORF">HUU93_12830</name>
</gene>
<reference evidence="3 4" key="2">
    <citation type="submission" date="2020-07" db="EMBL/GenBank/DDBJ databases">
        <title>Bacterial metabolism rescues the inhibition of intestinal drug absorption by food and drug additives.</title>
        <authorList>
            <person name="Zou L."/>
            <person name="Spanogiannopoulos P."/>
            <person name="Chien H.-C."/>
            <person name="Pieper L.M."/>
            <person name="Cai W."/>
            <person name="Khuri N."/>
            <person name="Pottel J."/>
            <person name="Vora B."/>
            <person name="Ni Z."/>
            <person name="Tsakalozou E."/>
            <person name="Zhang W."/>
            <person name="Shoichet B.K."/>
            <person name="Giacomini K.M."/>
            <person name="Turnbaugh P.J."/>
        </authorList>
    </citation>
    <scope>NUCLEOTIDE SEQUENCE [LARGE SCALE GENOMIC DNA]</scope>
    <source>
        <strain evidence="3 4">F22</strain>
    </source>
</reference>
<name>A0A849Y319_9FIRM</name>
<keyword evidence="2" id="KW-0813">Transport</keyword>
<proteinExistence type="inferred from homology"/>
<dbReference type="RefSeq" id="WP_175306036.1">
    <property type="nucleotide sequence ID" value="NZ_JABWDC010000060.1"/>
</dbReference>
<evidence type="ECO:0000313" key="4">
    <source>
        <dbReference type="Proteomes" id="UP000554488"/>
    </source>
</evidence>
<feature type="non-terminal residue" evidence="3">
    <location>
        <position position="1"/>
    </location>
</feature>
<organism evidence="3 4">
    <name type="scientific">Coprococcus comes</name>
    <dbReference type="NCBI Taxonomy" id="410072"/>
    <lineage>
        <taxon>Bacteria</taxon>
        <taxon>Bacillati</taxon>
        <taxon>Bacillota</taxon>
        <taxon>Clostridia</taxon>
        <taxon>Lachnospirales</taxon>
        <taxon>Lachnospiraceae</taxon>
        <taxon>Coprococcus</taxon>
    </lineage>
</organism>
<dbReference type="PANTHER" id="PTHR43649:SF29">
    <property type="entry name" value="OSMOPROTECTIVE COMPOUNDS-BINDING PROTEIN GGTB"/>
    <property type="match status" value="1"/>
</dbReference>
<dbReference type="InterPro" id="IPR050490">
    <property type="entry name" value="Bact_solute-bd_prot1"/>
</dbReference>
<dbReference type="Proteomes" id="UP000554488">
    <property type="component" value="Unassembled WGS sequence"/>
</dbReference>
<evidence type="ECO:0000256" key="2">
    <source>
        <dbReference type="ARBA" id="ARBA00022448"/>
    </source>
</evidence>
<dbReference type="PANTHER" id="PTHR43649">
    <property type="entry name" value="ARABINOSE-BINDING PROTEIN-RELATED"/>
    <property type="match status" value="1"/>
</dbReference>
<dbReference type="SUPFAM" id="SSF53850">
    <property type="entry name" value="Periplasmic binding protein-like II"/>
    <property type="match status" value="1"/>
</dbReference>
<evidence type="ECO:0000313" key="3">
    <source>
        <dbReference type="EMBL" id="NUN87466.1"/>
    </source>
</evidence>
<dbReference type="InterPro" id="IPR006059">
    <property type="entry name" value="SBP"/>
</dbReference>
<protein>
    <submittedName>
        <fullName evidence="3">Extracellular solute-binding protein</fullName>
    </submittedName>
</protein>